<dbReference type="Proteomes" id="UP001152531">
    <property type="component" value="Unassembled WGS sequence"/>
</dbReference>
<comment type="caution">
    <text evidence="1">The sequence shown here is derived from an EMBL/GenBank/DDBJ whole genome shotgun (WGS) entry which is preliminary data.</text>
</comment>
<organism evidence="1 2">
    <name type="scientific">[Candida] jaroonii</name>
    <dbReference type="NCBI Taxonomy" id="467808"/>
    <lineage>
        <taxon>Eukaryota</taxon>
        <taxon>Fungi</taxon>
        <taxon>Dikarya</taxon>
        <taxon>Ascomycota</taxon>
        <taxon>Saccharomycotina</taxon>
        <taxon>Pichiomycetes</taxon>
        <taxon>Debaryomycetaceae</taxon>
        <taxon>Yamadazyma</taxon>
    </lineage>
</organism>
<evidence type="ECO:0000313" key="1">
    <source>
        <dbReference type="EMBL" id="CAH6720215.1"/>
    </source>
</evidence>
<name>A0ACA9Y623_9ASCO</name>
<evidence type="ECO:0000313" key="2">
    <source>
        <dbReference type="Proteomes" id="UP001152531"/>
    </source>
</evidence>
<sequence length="680" mass="77551">MSDGKLFIKTKSSEIKAELDQAYKKSKPHGKIKIILKKVTANIIINNNEISRLLPDMINLLRFDDIEIRRVCLDYLSLYSHYDPTVAVKSLPFLRRFREDNDAVLRALTIKTIASIGLPEFVDLSFQVIRLYLKDKNSFVRISASFALARMFHNDSTRVLNEGLLTDLNELLYDDDQGVVSVALSALDSIIEFDKSLDLKLTVNPDHFIQLVKHIHKSTEWSQIYVINSLLSFVPTTTESALDMIELILPFLQHENSAIVLNAVKVIVYLSNYVNNPQLIIPTLPKRLGSSLVSLLAKPTEIQFLVLRNIILLLLGRKELVEFNVEMLFCKYDDAIYVKDTKLEIIYLLANEENFSIVARELEEYATDVDVAMARKAIRAFGNLAVKLHNAAPLCVEIIMDIISNGVSYIVQESAVVLRNIVRRYPGQFDDSIIELVKHYKVIDESDSKTAMIWILGQYCGQFDSWDILKDISKSYRDESLEVQLAILTATIKMYLNYPTEYETTTLEVLKWATEEVDNPDLRERGFFYWRLISSENNEFQKVAKDVVLVDNPIINSENENINPQVLEELELNIGTLASIYLKPVSQVFRLSRHKKLTPSPALQSRKKKTTVVEETPVYSNRKATLSTDQIHRKKSIMRQASFDSSFSGISDDSQGSNKITGLANRLSRRASMITGKKKF</sequence>
<keyword evidence="2" id="KW-1185">Reference proteome</keyword>
<accession>A0ACA9Y623</accession>
<protein>
    <submittedName>
        <fullName evidence="1">AP-2 complex subunit beta</fullName>
    </submittedName>
</protein>
<gene>
    <name evidence="1" type="ORF">CLIB1444_03S06964</name>
</gene>
<proteinExistence type="predicted"/>
<reference evidence="1" key="1">
    <citation type="submission" date="2022-06" db="EMBL/GenBank/DDBJ databases">
        <authorList>
            <person name="Legras J.-L."/>
            <person name="Devillers H."/>
            <person name="Grondin C."/>
        </authorList>
    </citation>
    <scope>NUCLEOTIDE SEQUENCE</scope>
    <source>
        <strain evidence="1">CLIB 1444</strain>
    </source>
</reference>
<dbReference type="EMBL" id="CALSDN010000003">
    <property type="protein sequence ID" value="CAH6720215.1"/>
    <property type="molecule type" value="Genomic_DNA"/>
</dbReference>